<dbReference type="EMBL" id="MUHD01000014">
    <property type="protein sequence ID" value="OXB09109.1"/>
    <property type="molecule type" value="Genomic_DNA"/>
</dbReference>
<keyword evidence="2" id="KW-1185">Reference proteome</keyword>
<evidence type="ECO:0000313" key="2">
    <source>
        <dbReference type="Proteomes" id="UP000198381"/>
    </source>
</evidence>
<comment type="caution">
    <text evidence="1">The sequence shown here is derived from an EMBL/GenBank/DDBJ whole genome shotgun (WGS) entry which is preliminary data.</text>
</comment>
<evidence type="ECO:0000313" key="1">
    <source>
        <dbReference type="EMBL" id="OXB09109.1"/>
    </source>
</evidence>
<sequence>MKILVVLLIALSVKTYSQSTNFEYDFALKGNVKEMTATLFKAVKVGKEFKTSEKIADFLFIKNRSGKLFQPDYLGSDLWSQPQDVYNEKNRIVENVIYSEESKVLHRTKFIYDEKGQLVEEKFYNEPDTLSQVTHYEYKNNLLQKQVSKKLKDIQEYEYVKDSLKNYIYDDHGNLTKIITEGSWNVIYKYNSKGFLAEEYIEGQFGNPNEILVRRFHYLKTDDKNWISAYFEVFAYEEKPVYYYLERQIKYED</sequence>
<organism evidence="1 2">
    <name type="scientific">Flavobacterium plurextorum</name>
    <dbReference type="NCBI Taxonomy" id="1114867"/>
    <lineage>
        <taxon>Bacteria</taxon>
        <taxon>Pseudomonadati</taxon>
        <taxon>Bacteroidota</taxon>
        <taxon>Flavobacteriia</taxon>
        <taxon>Flavobacteriales</taxon>
        <taxon>Flavobacteriaceae</taxon>
        <taxon>Flavobacterium</taxon>
    </lineage>
</organism>
<name>A0ABX4CWB4_9FLAO</name>
<dbReference type="Proteomes" id="UP000198381">
    <property type="component" value="Unassembled WGS sequence"/>
</dbReference>
<protein>
    <recommendedName>
        <fullName evidence="3">YD repeat-containing protein</fullName>
    </recommendedName>
</protein>
<proteinExistence type="predicted"/>
<reference evidence="1 2" key="1">
    <citation type="submission" date="2016-11" db="EMBL/GenBank/DDBJ databases">
        <title>Whole genomes of Flavobacteriaceae.</title>
        <authorList>
            <person name="Stine C."/>
            <person name="Li C."/>
            <person name="Tadesse D."/>
        </authorList>
    </citation>
    <scope>NUCLEOTIDE SEQUENCE [LARGE SCALE GENOMIC DNA]</scope>
    <source>
        <strain evidence="1 2">CCUG 60112</strain>
    </source>
</reference>
<accession>A0ABX4CWB4</accession>
<dbReference type="Gene3D" id="2.180.10.10">
    <property type="entry name" value="RHS repeat-associated core"/>
    <property type="match status" value="1"/>
</dbReference>
<dbReference type="RefSeq" id="WP_089057546.1">
    <property type="nucleotide sequence ID" value="NZ_MUHD01000014.1"/>
</dbReference>
<evidence type="ECO:0008006" key="3">
    <source>
        <dbReference type="Google" id="ProtNLM"/>
    </source>
</evidence>
<gene>
    <name evidence="1" type="ORF">B0A81_08075</name>
</gene>